<protein>
    <submittedName>
        <fullName evidence="1">Uncharacterized protein</fullName>
    </submittedName>
</protein>
<dbReference type="EMBL" id="GBRH01185162">
    <property type="protein sequence ID" value="JAE12734.1"/>
    <property type="molecule type" value="Transcribed_RNA"/>
</dbReference>
<reference evidence="1" key="1">
    <citation type="submission" date="2014-09" db="EMBL/GenBank/DDBJ databases">
        <authorList>
            <person name="Magalhaes I.L.F."/>
            <person name="Oliveira U."/>
            <person name="Santos F.R."/>
            <person name="Vidigal T.H.D.A."/>
            <person name="Brescovit A.D."/>
            <person name="Santos A.J."/>
        </authorList>
    </citation>
    <scope>NUCLEOTIDE SEQUENCE</scope>
    <source>
        <tissue evidence="1">Shoot tissue taken approximately 20 cm above the soil surface</tissue>
    </source>
</reference>
<accession>A0A0A9FN65</accession>
<reference evidence="1" key="2">
    <citation type="journal article" date="2015" name="Data Brief">
        <title>Shoot transcriptome of the giant reed, Arundo donax.</title>
        <authorList>
            <person name="Barrero R.A."/>
            <person name="Guerrero F.D."/>
            <person name="Moolhuijzen P."/>
            <person name="Goolsby J.A."/>
            <person name="Tidwell J."/>
            <person name="Bellgard S.E."/>
            <person name="Bellgard M.I."/>
        </authorList>
    </citation>
    <scope>NUCLEOTIDE SEQUENCE</scope>
    <source>
        <tissue evidence="1">Shoot tissue taken approximately 20 cm above the soil surface</tissue>
    </source>
</reference>
<sequence length="13" mass="1559">MITEQLNILKRIS</sequence>
<proteinExistence type="predicted"/>
<evidence type="ECO:0000313" key="1">
    <source>
        <dbReference type="EMBL" id="JAE12734.1"/>
    </source>
</evidence>
<organism evidence="1">
    <name type="scientific">Arundo donax</name>
    <name type="common">Giant reed</name>
    <name type="synonym">Donax arundinaceus</name>
    <dbReference type="NCBI Taxonomy" id="35708"/>
    <lineage>
        <taxon>Eukaryota</taxon>
        <taxon>Viridiplantae</taxon>
        <taxon>Streptophyta</taxon>
        <taxon>Embryophyta</taxon>
        <taxon>Tracheophyta</taxon>
        <taxon>Spermatophyta</taxon>
        <taxon>Magnoliopsida</taxon>
        <taxon>Liliopsida</taxon>
        <taxon>Poales</taxon>
        <taxon>Poaceae</taxon>
        <taxon>PACMAD clade</taxon>
        <taxon>Arundinoideae</taxon>
        <taxon>Arundineae</taxon>
        <taxon>Arundo</taxon>
    </lineage>
</organism>
<name>A0A0A9FN65_ARUDO</name>